<evidence type="ECO:0000256" key="1">
    <source>
        <dbReference type="SAM" id="Phobius"/>
    </source>
</evidence>
<dbReference type="RefSeq" id="WP_303304253.1">
    <property type="nucleotide sequence ID" value="NZ_BAABDA010000011.1"/>
</dbReference>
<keyword evidence="3" id="KW-1185">Reference proteome</keyword>
<feature type="transmembrane region" description="Helical" evidence="1">
    <location>
        <begin position="265"/>
        <end position="285"/>
    </location>
</feature>
<accession>A0ABT8WUR3</accession>
<keyword evidence="1" id="KW-0812">Transmembrane</keyword>
<dbReference type="Proteomes" id="UP001176806">
    <property type="component" value="Unassembled WGS sequence"/>
</dbReference>
<organism evidence="2 3">
    <name type="scientific">Flavivirga jejuensis</name>
    <dbReference type="NCBI Taxonomy" id="870487"/>
    <lineage>
        <taxon>Bacteria</taxon>
        <taxon>Pseudomonadati</taxon>
        <taxon>Bacteroidota</taxon>
        <taxon>Flavobacteriia</taxon>
        <taxon>Flavobacteriales</taxon>
        <taxon>Flavobacteriaceae</taxon>
        <taxon>Flavivirga</taxon>
    </lineage>
</organism>
<evidence type="ECO:0000313" key="3">
    <source>
        <dbReference type="Proteomes" id="UP001176806"/>
    </source>
</evidence>
<reference evidence="2" key="1">
    <citation type="submission" date="2023-07" db="EMBL/GenBank/DDBJ databases">
        <title>Two novel species in the genus Flavivirga.</title>
        <authorList>
            <person name="Kwon K."/>
        </authorList>
    </citation>
    <scope>NUCLEOTIDE SEQUENCE</scope>
    <source>
        <strain evidence="2">KACC 14158</strain>
    </source>
</reference>
<proteinExistence type="predicted"/>
<protein>
    <submittedName>
        <fullName evidence="2">Uncharacterized protein</fullName>
    </submittedName>
</protein>
<feature type="transmembrane region" description="Helical" evidence="1">
    <location>
        <begin position="38"/>
        <end position="60"/>
    </location>
</feature>
<name>A0ABT8WUR3_9FLAO</name>
<dbReference type="EMBL" id="JAUOEL010000009">
    <property type="protein sequence ID" value="MDO5976923.1"/>
    <property type="molecule type" value="Genomic_DNA"/>
</dbReference>
<comment type="caution">
    <text evidence="2">The sequence shown here is derived from an EMBL/GenBank/DDBJ whole genome shotgun (WGS) entry which is preliminary data.</text>
</comment>
<gene>
    <name evidence="2" type="ORF">Q4Q40_22205</name>
</gene>
<feature type="transmembrane region" description="Helical" evidence="1">
    <location>
        <begin position="12"/>
        <end position="32"/>
    </location>
</feature>
<keyword evidence="1" id="KW-1133">Transmembrane helix</keyword>
<keyword evidence="1" id="KW-0472">Membrane</keyword>
<feature type="transmembrane region" description="Helical" evidence="1">
    <location>
        <begin position="72"/>
        <end position="92"/>
    </location>
</feature>
<evidence type="ECO:0000313" key="2">
    <source>
        <dbReference type="EMBL" id="MDO5976923.1"/>
    </source>
</evidence>
<sequence>MDQSKFSLADLFTVLGALIFGYICFLSINLFSYGNLTFSIMLAFGFFLVLGGLAFWAKWTKRTNYPSKFKRITEWVLLFVFVITAVISLRAYSHYFELYNNKEVITSQVITNIEQVENMFVEYEDYSNNRLMLYERRLNSVVRNKQVNPREYVTYGFEEGTDDSIQIENKMFTLNTQVYPSNYKEMKQIDSIWLASSKNKVEEWKSIGIVTVLKTLEVSLRNSKTALVEFSTFRAPGEKTDNFAFPMVFNDVSDQIQTLQTPSTVLSFGSAIVLYLLMLFSYFVTKRSTKDPGLKFLLAGSKSEKHL</sequence>